<dbReference type="InterPro" id="IPR036852">
    <property type="entry name" value="Peptidase_S8/S53_dom_sf"/>
</dbReference>
<protein>
    <submittedName>
        <fullName evidence="5">Protease-like protein</fullName>
    </submittedName>
</protein>
<dbReference type="InterPro" id="IPR023828">
    <property type="entry name" value="Peptidase_S8_Ser-AS"/>
</dbReference>
<dbReference type="GO" id="GO:0008240">
    <property type="term" value="F:tripeptidyl-peptidase activity"/>
    <property type="evidence" value="ECO:0007669"/>
    <property type="project" value="TreeGrafter"/>
</dbReference>
<dbReference type="PROSITE" id="PS51695">
    <property type="entry name" value="SEDOLISIN"/>
    <property type="match status" value="1"/>
</dbReference>
<feature type="domain" description="Peptidase S53" evidence="4">
    <location>
        <begin position="1"/>
        <end position="186"/>
    </location>
</feature>
<evidence type="ECO:0000256" key="3">
    <source>
        <dbReference type="ARBA" id="ARBA00022825"/>
    </source>
</evidence>
<keyword evidence="3" id="KW-0720">Serine protease</keyword>
<keyword evidence="2" id="KW-0378">Hydrolase</keyword>
<gene>
    <name evidence="5" type="ORF">B2A_11551</name>
</gene>
<dbReference type="Gene3D" id="3.40.50.200">
    <property type="entry name" value="Peptidase S8/S53 domain"/>
    <property type="match status" value="1"/>
</dbReference>
<dbReference type="InterPro" id="IPR050819">
    <property type="entry name" value="Tripeptidyl-peptidase_I"/>
</dbReference>
<sequence>NPCTGGPTPEYPAADPYVLAVGGTAPSLQTNALGQVTGIAAEPAWAGSGGGFSTEFVDPAYQQVGTAAAPVEAAGHRGMPDVAAAAANDYLYYAGASRAGQGTSFATPLWAGLVAEMDAQHGASLGFVNGNLYAIGAAEPTGNLPVGLVDVTAGGNCLGPAGPGWDTASGWGSPRAVALYADLTASIVNVT</sequence>
<evidence type="ECO:0000313" key="5">
    <source>
        <dbReference type="EMBL" id="EQD38233.1"/>
    </source>
</evidence>
<feature type="non-terminal residue" evidence="5">
    <location>
        <position position="1"/>
    </location>
</feature>
<feature type="non-terminal residue" evidence="5">
    <location>
        <position position="191"/>
    </location>
</feature>
<organism evidence="5">
    <name type="scientific">mine drainage metagenome</name>
    <dbReference type="NCBI Taxonomy" id="410659"/>
    <lineage>
        <taxon>unclassified sequences</taxon>
        <taxon>metagenomes</taxon>
        <taxon>ecological metagenomes</taxon>
    </lineage>
</organism>
<keyword evidence="1 5" id="KW-0645">Protease</keyword>
<reference evidence="5" key="1">
    <citation type="submission" date="2013-08" db="EMBL/GenBank/DDBJ databases">
        <authorList>
            <person name="Mendez C."/>
            <person name="Richter M."/>
            <person name="Ferrer M."/>
            <person name="Sanchez J."/>
        </authorList>
    </citation>
    <scope>NUCLEOTIDE SEQUENCE</scope>
</reference>
<evidence type="ECO:0000256" key="2">
    <source>
        <dbReference type="ARBA" id="ARBA00022801"/>
    </source>
</evidence>
<comment type="caution">
    <text evidence="5">The sequence shown here is derived from an EMBL/GenBank/DDBJ whole genome shotgun (WGS) entry which is preliminary data.</text>
</comment>
<dbReference type="SUPFAM" id="SSF52743">
    <property type="entry name" value="Subtilisin-like"/>
    <property type="match status" value="1"/>
</dbReference>
<dbReference type="InterPro" id="IPR030400">
    <property type="entry name" value="Sedolisin_dom"/>
</dbReference>
<dbReference type="EMBL" id="AUZZ01008345">
    <property type="protein sequence ID" value="EQD38233.1"/>
    <property type="molecule type" value="Genomic_DNA"/>
</dbReference>
<dbReference type="PROSITE" id="PS00138">
    <property type="entry name" value="SUBTILASE_SER"/>
    <property type="match status" value="1"/>
</dbReference>
<evidence type="ECO:0000256" key="1">
    <source>
        <dbReference type="ARBA" id="ARBA00022670"/>
    </source>
</evidence>
<reference evidence="5" key="2">
    <citation type="journal article" date="2014" name="ISME J.">
        <title>Microbial stratification in low pH oxic and suboxic macroscopic growths along an acid mine drainage.</title>
        <authorList>
            <person name="Mendez-Garcia C."/>
            <person name="Mesa V."/>
            <person name="Sprenger R.R."/>
            <person name="Richter M."/>
            <person name="Diez M.S."/>
            <person name="Solano J."/>
            <person name="Bargiela R."/>
            <person name="Golyshina O.V."/>
            <person name="Manteca A."/>
            <person name="Ramos J.L."/>
            <person name="Gallego J.R."/>
            <person name="Llorente I."/>
            <person name="Martins Dos Santos V.A."/>
            <person name="Jensen O.N."/>
            <person name="Pelaez A.I."/>
            <person name="Sanchez J."/>
            <person name="Ferrer M."/>
        </authorList>
    </citation>
    <scope>NUCLEOTIDE SEQUENCE</scope>
</reference>
<dbReference type="PANTHER" id="PTHR14218">
    <property type="entry name" value="PROTEASE S8 TRIPEPTIDYL PEPTIDASE I CLN2"/>
    <property type="match status" value="1"/>
</dbReference>
<dbReference type="GO" id="GO:0006508">
    <property type="term" value="P:proteolysis"/>
    <property type="evidence" value="ECO:0007669"/>
    <property type="project" value="UniProtKB-KW"/>
</dbReference>
<evidence type="ECO:0000259" key="4">
    <source>
        <dbReference type="PROSITE" id="PS51695"/>
    </source>
</evidence>
<proteinExistence type="predicted"/>
<dbReference type="AlphaFoldDB" id="T0YYV0"/>
<dbReference type="GO" id="GO:0004252">
    <property type="term" value="F:serine-type endopeptidase activity"/>
    <property type="evidence" value="ECO:0007669"/>
    <property type="project" value="InterPro"/>
</dbReference>
<dbReference type="PANTHER" id="PTHR14218:SF15">
    <property type="entry name" value="TRIPEPTIDYL-PEPTIDASE 1"/>
    <property type="match status" value="1"/>
</dbReference>
<accession>T0YYV0</accession>
<name>T0YYV0_9ZZZZ</name>